<reference evidence="1" key="1">
    <citation type="submission" date="2020-06" db="EMBL/GenBank/DDBJ databases">
        <authorList>
            <person name="Li T."/>
            <person name="Hu X."/>
            <person name="Zhang T."/>
            <person name="Song X."/>
            <person name="Zhang H."/>
            <person name="Dai N."/>
            <person name="Sheng W."/>
            <person name="Hou X."/>
            <person name="Wei L."/>
        </authorList>
    </citation>
    <scope>NUCLEOTIDE SEQUENCE</scope>
    <source>
        <strain evidence="1">G01</strain>
        <tissue evidence="1">Leaf</tissue>
    </source>
</reference>
<comment type="caution">
    <text evidence="1">The sequence shown here is derived from an EMBL/GenBank/DDBJ whole genome shotgun (WGS) entry which is preliminary data.</text>
</comment>
<accession>A0AAW2Q941</accession>
<name>A0AAW2Q941_9LAMI</name>
<evidence type="ECO:0000313" key="1">
    <source>
        <dbReference type="EMBL" id="KAL0364293.1"/>
    </source>
</evidence>
<gene>
    <name evidence="1" type="ORF">Sangu_0526900</name>
</gene>
<protein>
    <submittedName>
        <fullName evidence="1">Uncharacterized protein</fullName>
    </submittedName>
</protein>
<proteinExistence type="predicted"/>
<sequence>MRGVDFSSVSATTGGGLVSDSCLLCRTFWDLELRFPRVLERMSLLSGLDLPANVIVGRKTSTGGFSLSIVIFAASYARLWTMELQKRIASVASSRVRLLDFVPPTSSNVMVDSSEVRKES</sequence>
<dbReference type="AlphaFoldDB" id="A0AAW2Q941"/>
<reference evidence="1" key="2">
    <citation type="journal article" date="2024" name="Plant">
        <title>Genomic evolution and insights into agronomic trait innovations of Sesamum species.</title>
        <authorList>
            <person name="Miao H."/>
            <person name="Wang L."/>
            <person name="Qu L."/>
            <person name="Liu H."/>
            <person name="Sun Y."/>
            <person name="Le M."/>
            <person name="Wang Q."/>
            <person name="Wei S."/>
            <person name="Zheng Y."/>
            <person name="Lin W."/>
            <person name="Duan Y."/>
            <person name="Cao H."/>
            <person name="Xiong S."/>
            <person name="Wang X."/>
            <person name="Wei L."/>
            <person name="Li C."/>
            <person name="Ma Q."/>
            <person name="Ju M."/>
            <person name="Zhao R."/>
            <person name="Li G."/>
            <person name="Mu C."/>
            <person name="Tian Q."/>
            <person name="Mei H."/>
            <person name="Zhang T."/>
            <person name="Gao T."/>
            <person name="Zhang H."/>
        </authorList>
    </citation>
    <scope>NUCLEOTIDE SEQUENCE</scope>
    <source>
        <strain evidence="1">G01</strain>
    </source>
</reference>
<dbReference type="EMBL" id="JACGWK010000003">
    <property type="protein sequence ID" value="KAL0364293.1"/>
    <property type="molecule type" value="Genomic_DNA"/>
</dbReference>
<organism evidence="1">
    <name type="scientific">Sesamum angustifolium</name>
    <dbReference type="NCBI Taxonomy" id="2727405"/>
    <lineage>
        <taxon>Eukaryota</taxon>
        <taxon>Viridiplantae</taxon>
        <taxon>Streptophyta</taxon>
        <taxon>Embryophyta</taxon>
        <taxon>Tracheophyta</taxon>
        <taxon>Spermatophyta</taxon>
        <taxon>Magnoliopsida</taxon>
        <taxon>eudicotyledons</taxon>
        <taxon>Gunneridae</taxon>
        <taxon>Pentapetalae</taxon>
        <taxon>asterids</taxon>
        <taxon>lamiids</taxon>
        <taxon>Lamiales</taxon>
        <taxon>Pedaliaceae</taxon>
        <taxon>Sesamum</taxon>
    </lineage>
</organism>